<protein>
    <submittedName>
        <fullName evidence="1">Uncharacterized protein</fullName>
    </submittedName>
</protein>
<keyword evidence="2" id="KW-1185">Reference proteome</keyword>
<organism evidence="1 2">
    <name type="scientific">Datura stramonium</name>
    <name type="common">Jimsonweed</name>
    <name type="synonym">Common thornapple</name>
    <dbReference type="NCBI Taxonomy" id="4076"/>
    <lineage>
        <taxon>Eukaryota</taxon>
        <taxon>Viridiplantae</taxon>
        <taxon>Streptophyta</taxon>
        <taxon>Embryophyta</taxon>
        <taxon>Tracheophyta</taxon>
        <taxon>Spermatophyta</taxon>
        <taxon>Magnoliopsida</taxon>
        <taxon>eudicotyledons</taxon>
        <taxon>Gunneridae</taxon>
        <taxon>Pentapetalae</taxon>
        <taxon>asterids</taxon>
        <taxon>lamiids</taxon>
        <taxon>Solanales</taxon>
        <taxon>Solanaceae</taxon>
        <taxon>Solanoideae</taxon>
        <taxon>Datureae</taxon>
        <taxon>Datura</taxon>
    </lineage>
</organism>
<dbReference type="Proteomes" id="UP000823775">
    <property type="component" value="Unassembled WGS sequence"/>
</dbReference>
<comment type="caution">
    <text evidence="1">The sequence shown here is derived from an EMBL/GenBank/DDBJ whole genome shotgun (WGS) entry which is preliminary data.</text>
</comment>
<feature type="non-terminal residue" evidence="1">
    <location>
        <position position="59"/>
    </location>
</feature>
<gene>
    <name evidence="1" type="ORF">HAX54_015044</name>
</gene>
<sequence length="59" mass="6562">MNEYKLLLYRLLNVFLDDIGASTIAAYIFDLVPFIVIDCALSGIRVECALELAITEHGT</sequence>
<proteinExistence type="predicted"/>
<accession>A0ABS8S184</accession>
<reference evidence="1 2" key="1">
    <citation type="journal article" date="2021" name="BMC Genomics">
        <title>Datura genome reveals duplications of psychoactive alkaloid biosynthetic genes and high mutation rate following tissue culture.</title>
        <authorList>
            <person name="Rajewski A."/>
            <person name="Carter-House D."/>
            <person name="Stajich J."/>
            <person name="Litt A."/>
        </authorList>
    </citation>
    <scope>NUCLEOTIDE SEQUENCE [LARGE SCALE GENOMIC DNA]</scope>
    <source>
        <strain evidence="1">AR-01</strain>
    </source>
</reference>
<evidence type="ECO:0000313" key="2">
    <source>
        <dbReference type="Proteomes" id="UP000823775"/>
    </source>
</evidence>
<dbReference type="EMBL" id="JACEIK010000195">
    <property type="protein sequence ID" value="MCD7452126.1"/>
    <property type="molecule type" value="Genomic_DNA"/>
</dbReference>
<evidence type="ECO:0000313" key="1">
    <source>
        <dbReference type="EMBL" id="MCD7452126.1"/>
    </source>
</evidence>
<name>A0ABS8S184_DATST</name>